<gene>
    <name evidence="9" type="ORF">FHI69_19685</name>
</gene>
<evidence type="ECO:0000256" key="6">
    <source>
        <dbReference type="ARBA" id="ARBA00022741"/>
    </source>
</evidence>
<dbReference type="Pfam" id="PF00437">
    <property type="entry name" value="T2SSE"/>
    <property type="match status" value="1"/>
</dbReference>
<evidence type="ECO:0000256" key="3">
    <source>
        <dbReference type="ARBA" id="ARBA00022448"/>
    </source>
</evidence>
<evidence type="ECO:0000256" key="7">
    <source>
        <dbReference type="ARBA" id="ARBA00022840"/>
    </source>
</evidence>
<dbReference type="GO" id="GO:0005737">
    <property type="term" value="C:cytoplasm"/>
    <property type="evidence" value="ECO:0007669"/>
    <property type="project" value="UniProtKB-SubCell"/>
</dbReference>
<dbReference type="InterPro" id="IPR006321">
    <property type="entry name" value="PilT/PilU"/>
</dbReference>
<dbReference type="FunFam" id="3.30.450.90:FF:000002">
    <property type="entry name" value="Twitching motility protein PilT"/>
    <property type="match status" value="1"/>
</dbReference>
<evidence type="ECO:0000313" key="10">
    <source>
        <dbReference type="Proteomes" id="UP000305681"/>
    </source>
</evidence>
<dbReference type="NCBIfam" id="TIGR01420">
    <property type="entry name" value="pilT_fam"/>
    <property type="match status" value="1"/>
</dbReference>
<dbReference type="InterPro" id="IPR027417">
    <property type="entry name" value="P-loop_NTPase"/>
</dbReference>
<evidence type="ECO:0000256" key="1">
    <source>
        <dbReference type="ARBA" id="ARBA00004496"/>
    </source>
</evidence>
<comment type="caution">
    <text evidence="9">The sequence shown here is derived from an EMBL/GenBank/DDBJ whole genome shotgun (WGS) entry which is preliminary data.</text>
</comment>
<reference evidence="9 10" key="1">
    <citation type="submission" date="2019-06" db="EMBL/GenBank/DDBJ databases">
        <title>Genome sequence of Janthinobacterium lividum UCD_MED1.</title>
        <authorList>
            <person name="De Leon M.E."/>
            <person name="Jospin G."/>
        </authorList>
    </citation>
    <scope>NUCLEOTIDE SEQUENCE [LARGE SCALE GENOMIC DNA]</scope>
    <source>
        <strain evidence="9 10">UCD_MED1</strain>
    </source>
</reference>
<accession>A0A5C4NPD3</accession>
<keyword evidence="5" id="KW-1029">Fimbrium biogenesis</keyword>
<sequence>MDISELLAFSVSNKASDLHLSSGLPPMIRVNGDVRRLNVPPLEHKEVHSMIYDIMNDSQRKAYEEALECDFSFEIPGLARFRVNAYNQERGASAVLRTIPSKVLTLEDLNAPRIFGELAMRPRGLVLVTGPTGSGKSTTLAAMVNHVNERLNHHILTIEDPIEFVHEPKKCLINQREVGSHTHSFSNALRSALREDPDVILVGELRDLETIRLALTAAETGHLVFGTLHTSSAAKSIDRIIDVFPAEEKEMVRAMLSESLQAVISQNLLKTKDGMGRVAAHEIMLATPAVRNLIREAKVAQMYSAIQTGSNVGMQTLDQCLSDLVRRGTISAETARSAAKAPENFPG</sequence>
<dbReference type="InterPro" id="IPR050921">
    <property type="entry name" value="T4SS_GSP_E_ATPase"/>
</dbReference>
<dbReference type="InterPro" id="IPR003593">
    <property type="entry name" value="AAA+_ATPase"/>
</dbReference>
<evidence type="ECO:0000256" key="5">
    <source>
        <dbReference type="ARBA" id="ARBA00022558"/>
    </source>
</evidence>
<organism evidence="9 10">
    <name type="scientific">Janthinobacterium lividum</name>
    <dbReference type="NCBI Taxonomy" id="29581"/>
    <lineage>
        <taxon>Bacteria</taxon>
        <taxon>Pseudomonadati</taxon>
        <taxon>Pseudomonadota</taxon>
        <taxon>Betaproteobacteria</taxon>
        <taxon>Burkholderiales</taxon>
        <taxon>Oxalobacteraceae</taxon>
        <taxon>Janthinobacterium</taxon>
    </lineage>
</organism>
<dbReference type="EMBL" id="VDGE01000008">
    <property type="protein sequence ID" value="TNC75328.1"/>
    <property type="molecule type" value="Genomic_DNA"/>
</dbReference>
<dbReference type="SMART" id="SM00382">
    <property type="entry name" value="AAA"/>
    <property type="match status" value="1"/>
</dbReference>
<evidence type="ECO:0000256" key="2">
    <source>
        <dbReference type="ARBA" id="ARBA00006611"/>
    </source>
</evidence>
<keyword evidence="3" id="KW-0813">Transport</keyword>
<dbReference type="FunFam" id="3.40.50.300:FF:000872">
    <property type="entry name" value="Twitching motility protein PilT"/>
    <property type="match status" value="1"/>
</dbReference>
<dbReference type="CDD" id="cd01131">
    <property type="entry name" value="PilT"/>
    <property type="match status" value="1"/>
</dbReference>
<proteinExistence type="inferred from homology"/>
<dbReference type="GO" id="GO:0016887">
    <property type="term" value="F:ATP hydrolysis activity"/>
    <property type="evidence" value="ECO:0007669"/>
    <property type="project" value="InterPro"/>
</dbReference>
<keyword evidence="7" id="KW-0067">ATP-binding</keyword>
<comment type="similarity">
    <text evidence="2">Belongs to the GSP E family.</text>
</comment>
<evidence type="ECO:0000259" key="8">
    <source>
        <dbReference type="PROSITE" id="PS00662"/>
    </source>
</evidence>
<comment type="subcellular location">
    <subcellularLocation>
        <location evidence="1">Cytoplasm</location>
    </subcellularLocation>
</comment>
<dbReference type="AlphaFoldDB" id="A0A5C4NPD3"/>
<dbReference type="Gene3D" id="3.40.50.300">
    <property type="entry name" value="P-loop containing nucleotide triphosphate hydrolases"/>
    <property type="match status" value="1"/>
</dbReference>
<evidence type="ECO:0000313" key="9">
    <source>
        <dbReference type="EMBL" id="TNC75328.1"/>
    </source>
</evidence>
<dbReference type="PROSITE" id="PS00662">
    <property type="entry name" value="T2SP_E"/>
    <property type="match status" value="1"/>
</dbReference>
<keyword evidence="6" id="KW-0547">Nucleotide-binding</keyword>
<dbReference type="Gene3D" id="3.30.450.90">
    <property type="match status" value="1"/>
</dbReference>
<protein>
    <submittedName>
        <fullName evidence="9">Type IV pilus twitching motility protein PilT</fullName>
    </submittedName>
</protein>
<evidence type="ECO:0000256" key="4">
    <source>
        <dbReference type="ARBA" id="ARBA00022490"/>
    </source>
</evidence>
<dbReference type="SUPFAM" id="SSF52540">
    <property type="entry name" value="P-loop containing nucleoside triphosphate hydrolases"/>
    <property type="match status" value="1"/>
</dbReference>
<name>A0A5C4NPD3_9BURK</name>
<keyword evidence="4" id="KW-0963">Cytoplasm</keyword>
<dbReference type="InterPro" id="IPR001482">
    <property type="entry name" value="T2SS/T4SS_dom"/>
</dbReference>
<dbReference type="Proteomes" id="UP000305681">
    <property type="component" value="Unassembled WGS sequence"/>
</dbReference>
<dbReference type="PANTHER" id="PTHR30486">
    <property type="entry name" value="TWITCHING MOTILITY PROTEIN PILT"/>
    <property type="match status" value="1"/>
</dbReference>
<dbReference type="PANTHER" id="PTHR30486:SF6">
    <property type="entry name" value="TYPE IV PILUS RETRACTATION ATPASE PILT"/>
    <property type="match status" value="1"/>
</dbReference>
<feature type="domain" description="Bacterial type II secretion system protein E" evidence="8">
    <location>
        <begin position="193"/>
        <end position="207"/>
    </location>
</feature>
<dbReference type="RefSeq" id="WP_139091709.1">
    <property type="nucleotide sequence ID" value="NZ_VDGE01000008.1"/>
</dbReference>
<dbReference type="GO" id="GO:0005524">
    <property type="term" value="F:ATP binding"/>
    <property type="evidence" value="ECO:0007669"/>
    <property type="project" value="UniProtKB-KW"/>
</dbReference>